<dbReference type="InterPro" id="IPR030922">
    <property type="entry name" value="LptF"/>
</dbReference>
<keyword evidence="8" id="KW-1185">Reference proteome</keyword>
<gene>
    <name evidence="7" type="ORF">SAMN05444004_106142</name>
</gene>
<proteinExistence type="predicted"/>
<dbReference type="Pfam" id="PF03739">
    <property type="entry name" value="LptF_LptG"/>
    <property type="match status" value="1"/>
</dbReference>
<feature type="transmembrane region" description="Helical" evidence="6">
    <location>
        <begin position="141"/>
        <end position="160"/>
    </location>
</feature>
<evidence type="ECO:0000256" key="5">
    <source>
        <dbReference type="ARBA" id="ARBA00023136"/>
    </source>
</evidence>
<comment type="subcellular location">
    <subcellularLocation>
        <location evidence="1">Cell membrane</location>
        <topology evidence="1">Multi-pass membrane protein</topology>
    </subcellularLocation>
</comment>
<dbReference type="AlphaFoldDB" id="A0A1H3QHB1"/>
<keyword evidence="2" id="KW-1003">Cell membrane</keyword>
<feature type="transmembrane region" description="Helical" evidence="6">
    <location>
        <begin position="349"/>
        <end position="366"/>
    </location>
</feature>
<keyword evidence="5 6" id="KW-0472">Membrane</keyword>
<feature type="transmembrane region" description="Helical" evidence="6">
    <location>
        <begin position="45"/>
        <end position="67"/>
    </location>
</feature>
<feature type="transmembrane region" description="Helical" evidence="6">
    <location>
        <begin position="87"/>
        <end position="115"/>
    </location>
</feature>
<dbReference type="PANTHER" id="PTHR33529:SF6">
    <property type="entry name" value="YJGP_YJGQ FAMILY PERMEASE"/>
    <property type="match status" value="1"/>
</dbReference>
<evidence type="ECO:0000256" key="4">
    <source>
        <dbReference type="ARBA" id="ARBA00022989"/>
    </source>
</evidence>
<dbReference type="GO" id="GO:0043190">
    <property type="term" value="C:ATP-binding cassette (ABC) transporter complex"/>
    <property type="evidence" value="ECO:0007669"/>
    <property type="project" value="InterPro"/>
</dbReference>
<dbReference type="PANTHER" id="PTHR33529">
    <property type="entry name" value="SLR0882 PROTEIN-RELATED"/>
    <property type="match status" value="1"/>
</dbReference>
<evidence type="ECO:0000256" key="6">
    <source>
        <dbReference type="SAM" id="Phobius"/>
    </source>
</evidence>
<organism evidence="7 8">
    <name type="scientific">Jannaschia faecimaris</name>
    <dbReference type="NCBI Taxonomy" id="1244108"/>
    <lineage>
        <taxon>Bacteria</taxon>
        <taxon>Pseudomonadati</taxon>
        <taxon>Pseudomonadota</taxon>
        <taxon>Alphaproteobacteria</taxon>
        <taxon>Rhodobacterales</taxon>
        <taxon>Roseobacteraceae</taxon>
        <taxon>Jannaschia</taxon>
    </lineage>
</organism>
<dbReference type="STRING" id="1244108.SAMN05444004_106142"/>
<evidence type="ECO:0000256" key="2">
    <source>
        <dbReference type="ARBA" id="ARBA00022475"/>
    </source>
</evidence>
<evidence type="ECO:0000313" key="8">
    <source>
        <dbReference type="Proteomes" id="UP000198914"/>
    </source>
</evidence>
<keyword evidence="3 6" id="KW-0812">Transmembrane</keyword>
<evidence type="ECO:0000313" key="7">
    <source>
        <dbReference type="EMBL" id="SDZ12912.1"/>
    </source>
</evidence>
<feature type="transmembrane region" description="Helical" evidence="6">
    <location>
        <begin position="378"/>
        <end position="396"/>
    </location>
</feature>
<dbReference type="GO" id="GO:0015920">
    <property type="term" value="P:lipopolysaccharide transport"/>
    <property type="evidence" value="ECO:0007669"/>
    <property type="project" value="TreeGrafter"/>
</dbReference>
<protein>
    <submittedName>
        <fullName evidence="7">Lipopolysaccharide export system permease protein</fullName>
    </submittedName>
</protein>
<dbReference type="EMBL" id="FNPX01000006">
    <property type="protein sequence ID" value="SDZ12912.1"/>
    <property type="molecule type" value="Genomic_DNA"/>
</dbReference>
<feature type="transmembrane region" description="Helical" evidence="6">
    <location>
        <begin position="318"/>
        <end position="337"/>
    </location>
</feature>
<accession>A0A1H3QHB1</accession>
<dbReference type="InterPro" id="IPR005495">
    <property type="entry name" value="LptG/LptF_permease"/>
</dbReference>
<evidence type="ECO:0000256" key="3">
    <source>
        <dbReference type="ARBA" id="ARBA00022692"/>
    </source>
</evidence>
<reference evidence="8" key="1">
    <citation type="submission" date="2016-10" db="EMBL/GenBank/DDBJ databases">
        <authorList>
            <person name="Varghese N."/>
            <person name="Submissions S."/>
        </authorList>
    </citation>
    <scope>NUCLEOTIDE SEQUENCE [LARGE SCALE GENOMIC DNA]</scope>
    <source>
        <strain evidence="8">DSM 100420</strain>
    </source>
</reference>
<sequence>MCRLARNHRLFHRQSDNPGFDAPVNPAIKGQDRILGGRLRLFDRYLAGQLLIYFGFFSLVLVAVYWVNRAIGLFDRLIAGGSNLVTFIEFTALALPNVIYAVLPVSALVAALYGINRFSSDSEMIVAQTTGLSPWRLARPVLMFGLVVGVMVSILAHVLVPASRAALLERSAELSRDITSRLLKEGEFLHPGTGVTVYVREITPQGELLGLFLQDRRSETMRTSYTAERAILVRADTGTRLVMFDGMAQTLQTADLSLVVTTFDDFAYDLAGLAGSGVAGRPDPRDLSTLTLLRADRATQSLTGEDAAKLIFEGHARFAEALFAFALPLMALGFMVLGGYSRLGLWRQIMAVVVAAILLKMLANVVENAARSDSDLWWTIYMPGLMTLALGAGLVWRDTRGPYLFGRGAAT</sequence>
<dbReference type="NCBIfam" id="TIGR04407">
    <property type="entry name" value="LptF_YjgP"/>
    <property type="match status" value="1"/>
</dbReference>
<name>A0A1H3QHB1_9RHOB</name>
<dbReference type="GO" id="GO:0055085">
    <property type="term" value="P:transmembrane transport"/>
    <property type="evidence" value="ECO:0007669"/>
    <property type="project" value="InterPro"/>
</dbReference>
<evidence type="ECO:0000256" key="1">
    <source>
        <dbReference type="ARBA" id="ARBA00004651"/>
    </source>
</evidence>
<dbReference type="Proteomes" id="UP000198914">
    <property type="component" value="Unassembled WGS sequence"/>
</dbReference>
<keyword evidence="4 6" id="KW-1133">Transmembrane helix</keyword>